<evidence type="ECO:0000313" key="9">
    <source>
        <dbReference type="Proteomes" id="UP000515160"/>
    </source>
</evidence>
<dbReference type="OrthoDB" id="1939479at2759"/>
<protein>
    <submittedName>
        <fullName evidence="10">Uncharacterized protein LOC117578333</fullName>
    </submittedName>
</protein>
<keyword evidence="3" id="KW-0378">Hydrolase</keyword>
<feature type="region of interest" description="Disordered" evidence="6">
    <location>
        <begin position="243"/>
        <end position="276"/>
    </location>
</feature>
<keyword evidence="2" id="KW-0645">Protease</keyword>
<dbReference type="GO" id="GO:0005634">
    <property type="term" value="C:nucleus"/>
    <property type="evidence" value="ECO:0007669"/>
    <property type="project" value="TreeGrafter"/>
</dbReference>
<dbReference type="FunFam" id="3.40.395.10:FF:000001">
    <property type="entry name" value="Sentrin-specific protease 1"/>
    <property type="match status" value="1"/>
</dbReference>
<dbReference type="AlphaFoldDB" id="A0A9C6W4Q0"/>
<keyword evidence="7" id="KW-0732">Signal</keyword>
<evidence type="ECO:0000313" key="10">
    <source>
        <dbReference type="RefSeq" id="XP_051859241.1"/>
    </source>
</evidence>
<gene>
    <name evidence="10" type="primary">LOC117578333</name>
</gene>
<feature type="compositionally biased region" description="Polar residues" evidence="6">
    <location>
        <begin position="244"/>
        <end position="259"/>
    </location>
</feature>
<sequence>MKLSSSTLLTSVHTLAVNILPCRVTVAATGANWNPQQQQHSVILVNGTRDGLTFNCDGDTVLNNVTQDNCPYPIYPTTTTDNNNFQQFLKYNTNQKEFSSSQLKTEFDQQCSSSNNNNYNAIHLTTAATRTEPSTIATTDRRLEVVQRALDFILDTIEDHRQVDNHWATLLLLRKLSDVRDYLLSEEIDEFSIAAQLKHEFDQRIQELSTKIDSVITKETLTSNHDPMGFDLFNKIRQWLQLGGRSQQPKDQQSNQTVGNDVDHKRKRSYQLSSNEDSAERLIKYRRVDNTFPKFMPNDADDYSHMAESRQRNDQDNNSNSLACQSLKRLSMFNAPQTRRARVRNTQTIAIDLSDSEEQQQHNESNIYQAFSDRLVVDVPTMPRSEFGRTSSATRPNLLYSDALRCGTNGFASDLHFSSPSNSLSSSEARLNGHASNMYESSVSRDNVLVLEDERNEHNQYINLINNMTLHDSVCPTLPRRPPGLVRDVNEKPSTPPRLQRINSNEDDWLRGLMKSKAEQRPPYTLDRSEYFKLLESKTKYQYAPQPMPALGGIKKTPEVSYSGIESVKTMPKKDSDKSTLSKPQSELQSETVVNNSQVQPLASNVISRPLTKALQQRHRSCIYYSDNFQKNLTEKTVRKHQQAINEKQQLIQEANKATEERSAYEQNVLEALSKRRFICKTIFVLEKFPSAEEEEPKIIPFTDEHQQRYNELVYGPSQMLLVSKFSLNITRSDISTLTGSCWLNDEIINFYMNLLTDRSEIKKGKLPSVYAMNTFFIPRLLQNGHSAVKRWTRKVDLFSKDIIPVPVHVGGVHWCMAIIHMRNKTIRYYDSMGKPNQMVLNALEAYLREESLDKRKVPFDTSDFKIESVQNVPQQTNGSDCGVFSCMFAEYITRDQPLSFSQENMEYFRKKMVLEICGGALWN</sequence>
<dbReference type="PANTHER" id="PTHR12606">
    <property type="entry name" value="SENTRIN/SUMO-SPECIFIC PROTEASE"/>
    <property type="match status" value="1"/>
</dbReference>
<evidence type="ECO:0000256" key="3">
    <source>
        <dbReference type="ARBA" id="ARBA00022801"/>
    </source>
</evidence>
<dbReference type="GO" id="GO:0080090">
    <property type="term" value="P:regulation of primary metabolic process"/>
    <property type="evidence" value="ECO:0007669"/>
    <property type="project" value="UniProtKB-ARBA"/>
</dbReference>
<dbReference type="InterPro" id="IPR003653">
    <property type="entry name" value="Peptidase_C48_C"/>
</dbReference>
<dbReference type="GO" id="GO:0006508">
    <property type="term" value="P:proteolysis"/>
    <property type="evidence" value="ECO:0007669"/>
    <property type="project" value="UniProtKB-KW"/>
</dbReference>
<keyword evidence="4" id="KW-0788">Thiol protease</keyword>
<reference evidence="10" key="1">
    <citation type="submission" date="2025-08" db="UniProtKB">
        <authorList>
            <consortium name="RefSeq"/>
        </authorList>
    </citation>
    <scope>IDENTIFICATION</scope>
    <source>
        <strain evidence="10">15112-1751.03</strain>
        <tissue evidence="10">Whole Adult</tissue>
    </source>
</reference>
<proteinExistence type="inferred from homology"/>
<dbReference type="GeneID" id="117578333"/>
<feature type="region of interest" description="Disordered" evidence="6">
    <location>
        <begin position="481"/>
        <end position="502"/>
    </location>
</feature>
<dbReference type="PANTHER" id="PTHR12606:SF141">
    <property type="entry name" value="GH15225P-RELATED"/>
    <property type="match status" value="1"/>
</dbReference>
<feature type="region of interest" description="Disordered" evidence="6">
    <location>
        <begin position="294"/>
        <end position="320"/>
    </location>
</feature>
<evidence type="ECO:0000256" key="5">
    <source>
        <dbReference type="SAM" id="Coils"/>
    </source>
</evidence>
<dbReference type="GO" id="GO:0016929">
    <property type="term" value="F:deSUMOylase activity"/>
    <property type="evidence" value="ECO:0007669"/>
    <property type="project" value="TreeGrafter"/>
</dbReference>
<feature type="chain" id="PRO_5038898191" evidence="7">
    <location>
        <begin position="28"/>
        <end position="924"/>
    </location>
</feature>
<comment type="similarity">
    <text evidence="1">Belongs to the peptidase C48 family.</text>
</comment>
<dbReference type="RefSeq" id="XP_051859241.1">
    <property type="nucleotide sequence ID" value="XM_052003281.1"/>
</dbReference>
<accession>A0A9C6W4Q0</accession>
<feature type="region of interest" description="Disordered" evidence="6">
    <location>
        <begin position="567"/>
        <end position="595"/>
    </location>
</feature>
<feature type="coiled-coil region" evidence="5">
    <location>
        <begin position="638"/>
        <end position="675"/>
    </location>
</feature>
<organism evidence="9 10">
    <name type="scientific">Drosophila albomicans</name>
    <name type="common">Fruit fly</name>
    <dbReference type="NCBI Taxonomy" id="7291"/>
    <lineage>
        <taxon>Eukaryota</taxon>
        <taxon>Metazoa</taxon>
        <taxon>Ecdysozoa</taxon>
        <taxon>Arthropoda</taxon>
        <taxon>Hexapoda</taxon>
        <taxon>Insecta</taxon>
        <taxon>Pterygota</taxon>
        <taxon>Neoptera</taxon>
        <taxon>Endopterygota</taxon>
        <taxon>Diptera</taxon>
        <taxon>Brachycera</taxon>
        <taxon>Muscomorpha</taxon>
        <taxon>Ephydroidea</taxon>
        <taxon>Drosophilidae</taxon>
        <taxon>Drosophila</taxon>
    </lineage>
</organism>
<dbReference type="Proteomes" id="UP000515160">
    <property type="component" value="Chromosome X"/>
</dbReference>
<dbReference type="Gene3D" id="3.40.395.10">
    <property type="entry name" value="Adenoviral Proteinase, Chain A"/>
    <property type="match status" value="1"/>
</dbReference>
<evidence type="ECO:0000259" key="8">
    <source>
        <dbReference type="PROSITE" id="PS50600"/>
    </source>
</evidence>
<evidence type="ECO:0000256" key="1">
    <source>
        <dbReference type="ARBA" id="ARBA00005234"/>
    </source>
</evidence>
<dbReference type="InterPro" id="IPR038765">
    <property type="entry name" value="Papain-like_cys_pep_sf"/>
</dbReference>
<feature type="compositionally biased region" description="Basic and acidic residues" evidence="6">
    <location>
        <begin position="302"/>
        <end position="315"/>
    </location>
</feature>
<feature type="compositionally biased region" description="Polar residues" evidence="6">
    <location>
        <begin position="581"/>
        <end position="595"/>
    </location>
</feature>
<dbReference type="SUPFAM" id="SSF54001">
    <property type="entry name" value="Cysteine proteinases"/>
    <property type="match status" value="1"/>
</dbReference>
<evidence type="ECO:0000256" key="2">
    <source>
        <dbReference type="ARBA" id="ARBA00022670"/>
    </source>
</evidence>
<feature type="domain" description="Ubiquitin-like protease family profile" evidence="8">
    <location>
        <begin position="728"/>
        <end position="893"/>
    </location>
</feature>
<evidence type="ECO:0000256" key="6">
    <source>
        <dbReference type="SAM" id="MobiDB-lite"/>
    </source>
</evidence>
<dbReference type="PROSITE" id="PS50600">
    <property type="entry name" value="ULP_PROTEASE"/>
    <property type="match status" value="1"/>
</dbReference>
<evidence type="ECO:0000256" key="7">
    <source>
        <dbReference type="SAM" id="SignalP"/>
    </source>
</evidence>
<evidence type="ECO:0000256" key="4">
    <source>
        <dbReference type="ARBA" id="ARBA00022807"/>
    </source>
</evidence>
<dbReference type="Pfam" id="PF02902">
    <property type="entry name" value="Peptidase_C48"/>
    <property type="match status" value="1"/>
</dbReference>
<name>A0A9C6W4Q0_DROAB</name>
<feature type="signal peptide" evidence="7">
    <location>
        <begin position="1"/>
        <end position="27"/>
    </location>
</feature>
<keyword evidence="9" id="KW-1185">Reference proteome</keyword>
<keyword evidence="5" id="KW-0175">Coiled coil</keyword>
<dbReference type="GO" id="GO:0060255">
    <property type="term" value="P:regulation of macromolecule metabolic process"/>
    <property type="evidence" value="ECO:0007669"/>
    <property type="project" value="UniProtKB-ARBA"/>
</dbReference>
<dbReference type="GO" id="GO:0016926">
    <property type="term" value="P:protein desumoylation"/>
    <property type="evidence" value="ECO:0007669"/>
    <property type="project" value="TreeGrafter"/>
</dbReference>